<dbReference type="Proteomes" id="UP000694417">
    <property type="component" value="Unplaced"/>
</dbReference>
<feature type="chain" id="PRO_5034786158" evidence="1">
    <location>
        <begin position="17"/>
        <end position="66"/>
    </location>
</feature>
<evidence type="ECO:0000313" key="3">
    <source>
        <dbReference type="Proteomes" id="UP000694417"/>
    </source>
</evidence>
<accession>A0A8D2KP64</accession>
<evidence type="ECO:0000256" key="1">
    <source>
        <dbReference type="SAM" id="SignalP"/>
    </source>
</evidence>
<keyword evidence="1" id="KW-0732">Signal</keyword>
<reference evidence="2" key="2">
    <citation type="submission" date="2025-09" db="UniProtKB">
        <authorList>
            <consortium name="Ensembl"/>
        </authorList>
    </citation>
    <scope>IDENTIFICATION</scope>
</reference>
<dbReference type="Ensembl" id="ENSUPAT00010032301.1">
    <property type="protein sequence ID" value="ENSUPAP00010028371.1"/>
    <property type="gene ID" value="ENSUPAG00010022407.1"/>
</dbReference>
<protein>
    <submittedName>
        <fullName evidence="2">Uncharacterized protein</fullName>
    </submittedName>
</protein>
<sequence length="66" mass="7366">MILVALLAGLSAMVLKSIWKHRSLQEKLSPGPTPLPFTRNSLQLDKDNMYNCLMKVTPGREVGGIW</sequence>
<keyword evidence="3" id="KW-1185">Reference proteome</keyword>
<reference evidence="2" key="1">
    <citation type="submission" date="2025-08" db="UniProtKB">
        <authorList>
            <consortium name="Ensembl"/>
        </authorList>
    </citation>
    <scope>IDENTIFICATION</scope>
</reference>
<organism evidence="2 3">
    <name type="scientific">Urocitellus parryii</name>
    <name type="common">Arctic ground squirrel</name>
    <name type="synonym">Spermophilus parryii</name>
    <dbReference type="NCBI Taxonomy" id="9999"/>
    <lineage>
        <taxon>Eukaryota</taxon>
        <taxon>Metazoa</taxon>
        <taxon>Chordata</taxon>
        <taxon>Craniata</taxon>
        <taxon>Vertebrata</taxon>
        <taxon>Euteleostomi</taxon>
        <taxon>Mammalia</taxon>
        <taxon>Eutheria</taxon>
        <taxon>Euarchontoglires</taxon>
        <taxon>Glires</taxon>
        <taxon>Rodentia</taxon>
        <taxon>Sciuromorpha</taxon>
        <taxon>Sciuridae</taxon>
        <taxon>Xerinae</taxon>
        <taxon>Marmotini</taxon>
        <taxon>Urocitellus</taxon>
    </lineage>
</organism>
<feature type="signal peptide" evidence="1">
    <location>
        <begin position="1"/>
        <end position="16"/>
    </location>
</feature>
<name>A0A8D2KP64_UROPR</name>
<proteinExistence type="predicted"/>
<dbReference type="AlphaFoldDB" id="A0A8D2KP64"/>
<evidence type="ECO:0000313" key="2">
    <source>
        <dbReference type="Ensembl" id="ENSUPAP00010028371.1"/>
    </source>
</evidence>